<accession>A0A9P5XUX8</accession>
<keyword evidence="3" id="KW-1185">Reference proteome</keyword>
<comment type="caution">
    <text evidence="2">The sequence shown here is derived from an EMBL/GenBank/DDBJ whole genome shotgun (WGS) entry which is preliminary data.</text>
</comment>
<dbReference type="OrthoDB" id="5125733at2759"/>
<name>A0A9P5XUX8_9AGAR</name>
<dbReference type="AlphaFoldDB" id="A0A9P5XUX8"/>
<dbReference type="EMBL" id="MU150450">
    <property type="protein sequence ID" value="KAF9456170.1"/>
    <property type="molecule type" value="Genomic_DNA"/>
</dbReference>
<dbReference type="PANTHER" id="PTHR33112:SF8">
    <property type="entry name" value="HETEROKARYON INCOMPATIBILITY DOMAIN-CONTAINING PROTEIN"/>
    <property type="match status" value="1"/>
</dbReference>
<feature type="domain" description="Heterokaryon incompatibility" evidence="1">
    <location>
        <begin position="217"/>
        <end position="368"/>
    </location>
</feature>
<organism evidence="2 3">
    <name type="scientific">Collybia nuda</name>
    <dbReference type="NCBI Taxonomy" id="64659"/>
    <lineage>
        <taxon>Eukaryota</taxon>
        <taxon>Fungi</taxon>
        <taxon>Dikarya</taxon>
        <taxon>Basidiomycota</taxon>
        <taxon>Agaricomycotina</taxon>
        <taxon>Agaricomycetes</taxon>
        <taxon>Agaricomycetidae</taxon>
        <taxon>Agaricales</taxon>
        <taxon>Tricholomatineae</taxon>
        <taxon>Clitocybaceae</taxon>
        <taxon>Collybia</taxon>
    </lineage>
</organism>
<dbReference type="PANTHER" id="PTHR33112">
    <property type="entry name" value="DOMAIN PROTEIN, PUTATIVE-RELATED"/>
    <property type="match status" value="1"/>
</dbReference>
<dbReference type="InterPro" id="IPR010730">
    <property type="entry name" value="HET"/>
</dbReference>
<evidence type="ECO:0000313" key="3">
    <source>
        <dbReference type="Proteomes" id="UP000807353"/>
    </source>
</evidence>
<dbReference type="Pfam" id="PF06985">
    <property type="entry name" value="HET"/>
    <property type="match status" value="1"/>
</dbReference>
<sequence length="666" mass="74788">MSAPWKNNTSTKPHVICGTCHELIAVVLARFGSSREVKEVDLPEMFPILGRYSVHEVQESGLRGCHICSFISQAVCPAHSERDIRHIPGSQIIIKPNYVYTKPRQANILCMDTLQVQLVDSHGKMVEKDSLLITSAYETYSRDPVPASWSISTGSDASIELAREWLHHCLSHHELCKDINATPVSTNKNTLPAYFVDVESDNPRLCRSKNIPIRPEYLTLSHRWGKSSILQLTTKNLASLLSEIPLSSLPKTFQDAILITRRLGYRYIWIDSLCIIQDSREHWEQESAIMGDVYGHSVCTIAALGATNGDSGCFKSRNPLCFQLCEFELGPGQVVYLMPPRKQGSSPEHTGYGPNVEPLHERAWVIQEWMLSPRTIHYGTFGLFWECATETANDRAPRKIAFTSRPSPKYAVHQACTLPRTGALDHTFLGFWHMWERVVSIYSPCSLTYNTDKLVAINGIVTLIESKAGLHNVAGLWKEYILPELLWTVQPPTQPAGTYQAPTWSWASLNCNVILGVLSSEYTYDGKIDLLDIVVQPAAANGQILYAHIRVRGLLQPVSWAQDEDSDTYELRWGDNIGTKGSTGSRDLVAFLPDIEPDPEKEMWALLVMRAASNTSWMNLGLVLSKKDPEGDIWVRVGAFRQYDFQTETTDFFCDGDAELMELDIV</sequence>
<proteinExistence type="predicted"/>
<reference evidence="2" key="1">
    <citation type="submission" date="2020-11" db="EMBL/GenBank/DDBJ databases">
        <authorList>
            <consortium name="DOE Joint Genome Institute"/>
            <person name="Ahrendt S."/>
            <person name="Riley R."/>
            <person name="Andreopoulos W."/>
            <person name="Labutti K."/>
            <person name="Pangilinan J."/>
            <person name="Ruiz-Duenas F.J."/>
            <person name="Barrasa J.M."/>
            <person name="Sanchez-Garcia M."/>
            <person name="Camarero S."/>
            <person name="Miyauchi S."/>
            <person name="Serrano A."/>
            <person name="Linde D."/>
            <person name="Babiker R."/>
            <person name="Drula E."/>
            <person name="Ayuso-Fernandez I."/>
            <person name="Pacheco R."/>
            <person name="Padilla G."/>
            <person name="Ferreira P."/>
            <person name="Barriuso J."/>
            <person name="Kellner H."/>
            <person name="Castanera R."/>
            <person name="Alfaro M."/>
            <person name="Ramirez L."/>
            <person name="Pisabarro A.G."/>
            <person name="Kuo A."/>
            <person name="Tritt A."/>
            <person name="Lipzen A."/>
            <person name="He G."/>
            <person name="Yan M."/>
            <person name="Ng V."/>
            <person name="Cullen D."/>
            <person name="Martin F."/>
            <person name="Rosso M.-N."/>
            <person name="Henrissat B."/>
            <person name="Hibbett D."/>
            <person name="Martinez A.T."/>
            <person name="Grigoriev I.V."/>
        </authorList>
    </citation>
    <scope>NUCLEOTIDE SEQUENCE</scope>
    <source>
        <strain evidence="2">CBS 247.69</strain>
    </source>
</reference>
<evidence type="ECO:0000259" key="1">
    <source>
        <dbReference type="Pfam" id="PF06985"/>
    </source>
</evidence>
<dbReference type="Proteomes" id="UP000807353">
    <property type="component" value="Unassembled WGS sequence"/>
</dbReference>
<evidence type="ECO:0000313" key="2">
    <source>
        <dbReference type="EMBL" id="KAF9456170.1"/>
    </source>
</evidence>
<protein>
    <submittedName>
        <fullName evidence="2">Heterokaryon incompatibility protein-domain-containing protein</fullName>
    </submittedName>
</protein>
<gene>
    <name evidence="2" type="ORF">BDZ94DRAFT_1276329</name>
</gene>